<sequence>MHYSACSDDVEQRTYPAYPYPSQIAPNSPFHAANSGLGISYCETGPSNNYDRPQSSAELYPADWTGQLMPTTVPLGYSFNTSLMTPATLCEPYIGSDVSTSPLSYCGPQAMSATSSRGSALDLKTIPDTMNPQMYNLLPNTPRSDADVMIKEEPDTEYLDGQYTENTKPASVPLFAPVAQHGANAFWPKLEFSEEDDTSEPALVDHDLESNFSGPSTYPVGDFSQWTSNNTSADHEQPRIPPASGRECTICGARFTRRSNCREHMKRHNPSNRKSYACEICGKGLGRKTDLKRHVDSAYIRRMQTNRSEVK</sequence>
<dbReference type="KEGG" id="ani:ANIA_00578"/>
<dbReference type="EMBL" id="BN001308">
    <property type="protein sequence ID" value="CBF89197.1"/>
    <property type="molecule type" value="Genomic_DNA"/>
</dbReference>
<evidence type="ECO:0000256" key="3">
    <source>
        <dbReference type="ARBA" id="ARBA00022737"/>
    </source>
</evidence>
<dbReference type="Gene3D" id="3.30.160.60">
    <property type="entry name" value="Classic Zinc Finger"/>
    <property type="match status" value="1"/>
</dbReference>
<dbReference type="InParanoid" id="Q5BFV2"/>
<accession>Q5BFV2</accession>
<evidence type="ECO:0000256" key="6">
    <source>
        <dbReference type="ARBA" id="ARBA00023242"/>
    </source>
</evidence>
<proteinExistence type="predicted"/>
<dbReference type="GO" id="GO:0008270">
    <property type="term" value="F:zinc ion binding"/>
    <property type="evidence" value="ECO:0007669"/>
    <property type="project" value="UniProtKB-KW"/>
</dbReference>
<accession>C8VSD1</accession>
<dbReference type="GeneID" id="2876350"/>
<organism evidence="9 10">
    <name type="scientific">Emericella nidulans (strain FGSC A4 / ATCC 38163 / CBS 112.46 / NRRL 194 / M139)</name>
    <name type="common">Aspergillus nidulans</name>
    <dbReference type="NCBI Taxonomy" id="227321"/>
    <lineage>
        <taxon>Eukaryota</taxon>
        <taxon>Fungi</taxon>
        <taxon>Dikarya</taxon>
        <taxon>Ascomycota</taxon>
        <taxon>Pezizomycotina</taxon>
        <taxon>Eurotiomycetes</taxon>
        <taxon>Eurotiomycetidae</taxon>
        <taxon>Eurotiales</taxon>
        <taxon>Aspergillaceae</taxon>
        <taxon>Aspergillus</taxon>
        <taxon>Aspergillus subgen. Nidulantes</taxon>
    </lineage>
</organism>
<dbReference type="Pfam" id="PF00096">
    <property type="entry name" value="zf-C2H2"/>
    <property type="match status" value="1"/>
</dbReference>
<evidence type="ECO:0000256" key="4">
    <source>
        <dbReference type="ARBA" id="ARBA00022771"/>
    </source>
</evidence>
<evidence type="ECO:0000256" key="2">
    <source>
        <dbReference type="ARBA" id="ARBA00022723"/>
    </source>
</evidence>
<dbReference type="PROSITE" id="PS50157">
    <property type="entry name" value="ZINC_FINGER_C2H2_2"/>
    <property type="match status" value="2"/>
</dbReference>
<keyword evidence="3" id="KW-0677">Repeat</keyword>
<dbReference type="Proteomes" id="UP000000560">
    <property type="component" value="Chromosome VIII"/>
</dbReference>
<keyword evidence="2" id="KW-0479">Metal-binding</keyword>
<keyword evidence="5" id="KW-0862">Zinc</keyword>
<dbReference type="InterPro" id="IPR036236">
    <property type="entry name" value="Znf_C2H2_sf"/>
</dbReference>
<feature type="domain" description="C2H2-type" evidence="8">
    <location>
        <begin position="276"/>
        <end position="294"/>
    </location>
</feature>
<evidence type="ECO:0000259" key="8">
    <source>
        <dbReference type="PROSITE" id="PS50157"/>
    </source>
</evidence>
<dbReference type="OrthoDB" id="6910977at2759"/>
<evidence type="ECO:0000256" key="7">
    <source>
        <dbReference type="PROSITE-ProRule" id="PRU00042"/>
    </source>
</evidence>
<dbReference type="InterPro" id="IPR013087">
    <property type="entry name" value="Znf_C2H2_type"/>
</dbReference>
<dbReference type="HOGENOM" id="CLU_894365_0_0_1"/>
<protein>
    <submittedName>
        <fullName evidence="9">C2H2 finger domain protein (Ezf), putative (AFU_orthologue AFUA_6G11170)</fullName>
    </submittedName>
</protein>
<dbReference type="PROSITE" id="PS00028">
    <property type="entry name" value="ZINC_FINGER_C2H2_1"/>
    <property type="match status" value="1"/>
</dbReference>
<keyword evidence="4 7" id="KW-0863">Zinc-finger</keyword>
<keyword evidence="6" id="KW-0539">Nucleus</keyword>
<name>Q5BFV2_EMENI</name>
<evidence type="ECO:0000256" key="5">
    <source>
        <dbReference type="ARBA" id="ARBA00022833"/>
    </source>
</evidence>
<gene>
    <name evidence="9" type="ORF">ANIA_00578</name>
</gene>
<comment type="subcellular location">
    <subcellularLocation>
        <location evidence="1">Nucleus</location>
    </subcellularLocation>
</comment>
<evidence type="ECO:0000313" key="9">
    <source>
        <dbReference type="EMBL" id="CBF89197.1"/>
    </source>
</evidence>
<dbReference type="SMART" id="SM00355">
    <property type="entry name" value="ZnF_C2H2"/>
    <property type="match status" value="2"/>
</dbReference>
<dbReference type="PANTHER" id="PTHR24394:SF29">
    <property type="entry name" value="MYONEURIN"/>
    <property type="match status" value="1"/>
</dbReference>
<feature type="domain" description="C2H2-type" evidence="8">
    <location>
        <begin position="246"/>
        <end position="273"/>
    </location>
</feature>
<dbReference type="OMA" id="PLSYCGP"/>
<evidence type="ECO:0000313" key="10">
    <source>
        <dbReference type="Proteomes" id="UP000000560"/>
    </source>
</evidence>
<dbReference type="eggNOG" id="KOG1721">
    <property type="taxonomic scope" value="Eukaryota"/>
</dbReference>
<reference evidence="10" key="1">
    <citation type="journal article" date="2005" name="Nature">
        <title>Sequencing of Aspergillus nidulans and comparative analysis with A. fumigatus and A. oryzae.</title>
        <authorList>
            <person name="Galagan J.E."/>
            <person name="Calvo S.E."/>
            <person name="Cuomo C."/>
            <person name="Ma L.J."/>
            <person name="Wortman J.R."/>
            <person name="Batzoglou S."/>
            <person name="Lee S.I."/>
            <person name="Basturkmen M."/>
            <person name="Spevak C.C."/>
            <person name="Clutterbuck J."/>
            <person name="Kapitonov V."/>
            <person name="Jurka J."/>
            <person name="Scazzocchio C."/>
            <person name="Farman M."/>
            <person name="Butler J."/>
            <person name="Purcell S."/>
            <person name="Harris S."/>
            <person name="Braus G.H."/>
            <person name="Draht O."/>
            <person name="Busch S."/>
            <person name="D'Enfert C."/>
            <person name="Bouchier C."/>
            <person name="Goldman G.H."/>
            <person name="Bell-Pedersen D."/>
            <person name="Griffiths-Jones S."/>
            <person name="Doonan J.H."/>
            <person name="Yu J."/>
            <person name="Vienken K."/>
            <person name="Pain A."/>
            <person name="Freitag M."/>
            <person name="Selker E.U."/>
            <person name="Archer D.B."/>
            <person name="Penalva M.A."/>
            <person name="Oakley B.R."/>
            <person name="Momany M."/>
            <person name="Tanaka T."/>
            <person name="Kumagai T."/>
            <person name="Asai K."/>
            <person name="Machida M."/>
            <person name="Nierman W.C."/>
            <person name="Denning D.W."/>
            <person name="Caddick M."/>
            <person name="Hynes M."/>
            <person name="Paoletti M."/>
            <person name="Fischer R."/>
            <person name="Miller B."/>
            <person name="Dyer P."/>
            <person name="Sachs M.S."/>
            <person name="Osmani S.A."/>
            <person name="Birren B.W."/>
        </authorList>
    </citation>
    <scope>NUCLEOTIDE SEQUENCE [LARGE SCALE GENOMIC DNA]</scope>
    <source>
        <strain evidence="10">FGSC A4 / ATCC 38163 / CBS 112.46 / NRRL 194 / M139</strain>
    </source>
</reference>
<dbReference type="SUPFAM" id="SSF57667">
    <property type="entry name" value="beta-beta-alpha zinc fingers"/>
    <property type="match status" value="1"/>
</dbReference>
<reference evidence="10" key="2">
    <citation type="journal article" date="2009" name="Fungal Genet. Biol.">
        <title>The 2008 update of the Aspergillus nidulans genome annotation: a community effort.</title>
        <authorList>
            <person name="Wortman J.R."/>
            <person name="Gilsenan J.M."/>
            <person name="Joardar V."/>
            <person name="Deegan J."/>
            <person name="Clutterbuck J."/>
            <person name="Andersen M.R."/>
            <person name="Archer D."/>
            <person name="Bencina M."/>
            <person name="Braus G."/>
            <person name="Coutinho P."/>
            <person name="von Dohren H."/>
            <person name="Doonan J."/>
            <person name="Driessen A.J."/>
            <person name="Durek P."/>
            <person name="Espeso E."/>
            <person name="Fekete E."/>
            <person name="Flipphi M."/>
            <person name="Estrada C.G."/>
            <person name="Geysens S."/>
            <person name="Goldman G."/>
            <person name="de Groot P.W."/>
            <person name="Hansen K."/>
            <person name="Harris S.D."/>
            <person name="Heinekamp T."/>
            <person name="Helmstaedt K."/>
            <person name="Henrissat B."/>
            <person name="Hofmann G."/>
            <person name="Homan T."/>
            <person name="Horio T."/>
            <person name="Horiuchi H."/>
            <person name="James S."/>
            <person name="Jones M."/>
            <person name="Karaffa L."/>
            <person name="Karanyi Z."/>
            <person name="Kato M."/>
            <person name="Keller N."/>
            <person name="Kelly D.E."/>
            <person name="Kiel J.A."/>
            <person name="Kim J.M."/>
            <person name="van der Klei I.J."/>
            <person name="Klis F.M."/>
            <person name="Kovalchuk A."/>
            <person name="Krasevec N."/>
            <person name="Kubicek C.P."/>
            <person name="Liu B."/>
            <person name="Maccabe A."/>
            <person name="Meyer V."/>
            <person name="Mirabito P."/>
            <person name="Miskei M."/>
            <person name="Mos M."/>
            <person name="Mullins J."/>
            <person name="Nelson D.R."/>
            <person name="Nielsen J."/>
            <person name="Oakley B.R."/>
            <person name="Osmani S.A."/>
            <person name="Pakula T."/>
            <person name="Paszewski A."/>
            <person name="Paulsen I."/>
            <person name="Pilsyk S."/>
            <person name="Pocsi I."/>
            <person name="Punt P.J."/>
            <person name="Ram A.F."/>
            <person name="Ren Q."/>
            <person name="Robellet X."/>
            <person name="Robson G."/>
            <person name="Seiboth B."/>
            <person name="van Solingen P."/>
            <person name="Specht T."/>
            <person name="Sun J."/>
            <person name="Taheri-Talesh N."/>
            <person name="Takeshita N."/>
            <person name="Ussery D."/>
            <person name="vanKuyk P.A."/>
            <person name="Visser H."/>
            <person name="van de Vondervoort P.J."/>
            <person name="de Vries R.P."/>
            <person name="Walton J."/>
            <person name="Xiang X."/>
            <person name="Xiong Y."/>
            <person name="Zeng A.P."/>
            <person name="Brandt B.W."/>
            <person name="Cornell M.J."/>
            <person name="van den Hondel C.A."/>
            <person name="Visser J."/>
            <person name="Oliver S.G."/>
            <person name="Turner G."/>
        </authorList>
    </citation>
    <scope>GENOME REANNOTATION</scope>
    <source>
        <strain evidence="10">FGSC A4 / ATCC 38163 / CBS 112.46 / NRRL 194 / M139</strain>
    </source>
</reference>
<evidence type="ECO:0000256" key="1">
    <source>
        <dbReference type="ARBA" id="ARBA00004123"/>
    </source>
</evidence>
<dbReference type="AlphaFoldDB" id="Q5BFV2"/>
<dbReference type="RefSeq" id="XP_658182.1">
    <property type="nucleotide sequence ID" value="XM_653090.1"/>
</dbReference>
<dbReference type="GO" id="GO:0005634">
    <property type="term" value="C:nucleus"/>
    <property type="evidence" value="ECO:0007669"/>
    <property type="project" value="UniProtKB-SubCell"/>
</dbReference>
<dbReference type="PANTHER" id="PTHR24394">
    <property type="entry name" value="ZINC FINGER PROTEIN"/>
    <property type="match status" value="1"/>
</dbReference>
<keyword evidence="10" id="KW-1185">Reference proteome</keyword>